<dbReference type="PROSITE" id="PS00028">
    <property type="entry name" value="ZINC_FINGER_C2H2_1"/>
    <property type="match status" value="9"/>
</dbReference>
<dbReference type="InterPro" id="IPR013087">
    <property type="entry name" value="Znf_C2H2_type"/>
</dbReference>
<feature type="domain" description="C2H2-type" evidence="6">
    <location>
        <begin position="379"/>
        <end position="406"/>
    </location>
</feature>
<dbReference type="SUPFAM" id="SSF57667">
    <property type="entry name" value="beta-beta-alpha zinc fingers"/>
    <property type="match status" value="5"/>
</dbReference>
<dbReference type="PROSITE" id="PS50157">
    <property type="entry name" value="ZINC_FINGER_C2H2_2"/>
    <property type="match status" value="6"/>
</dbReference>
<dbReference type="SMART" id="SM00355">
    <property type="entry name" value="ZnF_C2H2"/>
    <property type="match status" value="14"/>
</dbReference>
<keyword evidence="1" id="KW-0479">Metal-binding</keyword>
<evidence type="ECO:0000313" key="8">
    <source>
        <dbReference type="Proteomes" id="UP001152888"/>
    </source>
</evidence>
<accession>A0A9P0MLF5</accession>
<keyword evidence="4" id="KW-0862">Zinc</keyword>
<comment type="caution">
    <text evidence="7">The sequence shown here is derived from an EMBL/GenBank/DDBJ whole genome shotgun (WGS) entry which is preliminary data.</text>
</comment>
<protein>
    <recommendedName>
        <fullName evidence="6">C2H2-type domain-containing protein</fullName>
    </recommendedName>
</protein>
<evidence type="ECO:0000256" key="4">
    <source>
        <dbReference type="ARBA" id="ARBA00022833"/>
    </source>
</evidence>
<dbReference type="Proteomes" id="UP001152888">
    <property type="component" value="Unassembled WGS sequence"/>
</dbReference>
<dbReference type="EMBL" id="CAKOFQ010008491">
    <property type="protein sequence ID" value="CAH2014408.1"/>
    <property type="molecule type" value="Genomic_DNA"/>
</dbReference>
<sequence length="589" mass="68327">MEHQLIVEVKSEKPDTETTVDNTNFDNSDTLMLKEEFNIKSEYDEESKWDRIKVEEKLLPAIEADWTADTVDQIKMEFQEPEKLEECSTYFENTDAIALNEEFDIKTEGYQSDGRDSAADRAQMKWKTEQKYLQVKEEKQLLSCYNCNYTDPTKKGLISHIKKNNCSLGSSLEKTRSVSRIQYRLNICNKCNEAFKSKALLDNHISTVHKSILTRHTHLCKHCDMSFKRKESLFDHILKQHPKFGGTISRKLYECMHCALKITNRSNFIRHMTKHNAQKPFGCTNCDASFKSKLCLDHHILQKHSEFTDSVSHTILGCTECEYKTIRARSLARHIMKHTGTCKFTCNKCDASFRTKVWLDNHILQKHPLSTTSVSHKIHECTQCGYKTTHTQALARHIMEHTGTKLKCTKCDASFALKQSLHNHIVRKHPEFTASVSSKVRECTHCEYKTIRARDFIGHMTKHTRAKVTCTKCDASFTFKQSLDNHIIQKHPEFAASVSCKVHECTHCEYKTAHPGSLNRHIVRHTEAKLKCTKCDASFRLKQSLDDHILRIHPEFTASVSRKIYECTQCEYKITRKDRFNNHLRKHTG</sequence>
<evidence type="ECO:0000256" key="1">
    <source>
        <dbReference type="ARBA" id="ARBA00022723"/>
    </source>
</evidence>
<keyword evidence="8" id="KW-1185">Reference proteome</keyword>
<feature type="domain" description="C2H2-type" evidence="6">
    <location>
        <begin position="186"/>
        <end position="209"/>
    </location>
</feature>
<dbReference type="OrthoDB" id="3561125at2759"/>
<feature type="domain" description="C2H2-type" evidence="6">
    <location>
        <begin position="503"/>
        <end position="530"/>
    </location>
</feature>
<proteinExistence type="predicted"/>
<dbReference type="Gene3D" id="3.30.160.60">
    <property type="entry name" value="Classic Zinc Finger"/>
    <property type="match status" value="7"/>
</dbReference>
<reference evidence="7" key="1">
    <citation type="submission" date="2022-03" db="EMBL/GenBank/DDBJ databases">
        <authorList>
            <person name="Sayadi A."/>
        </authorList>
    </citation>
    <scope>NUCLEOTIDE SEQUENCE</scope>
</reference>
<evidence type="ECO:0000259" key="6">
    <source>
        <dbReference type="PROSITE" id="PS50157"/>
    </source>
</evidence>
<dbReference type="InterPro" id="IPR036236">
    <property type="entry name" value="Znf_C2H2_sf"/>
</dbReference>
<dbReference type="PANTHER" id="PTHR24379:SF121">
    <property type="entry name" value="C2H2-TYPE DOMAIN-CONTAINING PROTEIN"/>
    <property type="match status" value="1"/>
</dbReference>
<evidence type="ECO:0000256" key="3">
    <source>
        <dbReference type="ARBA" id="ARBA00022771"/>
    </source>
</evidence>
<feature type="domain" description="C2H2-type" evidence="6">
    <location>
        <begin position="530"/>
        <end position="553"/>
    </location>
</feature>
<gene>
    <name evidence="7" type="ORF">ACAOBT_LOCUS34102</name>
</gene>
<feature type="domain" description="C2H2-type" evidence="6">
    <location>
        <begin position="253"/>
        <end position="280"/>
    </location>
</feature>
<organism evidence="7 8">
    <name type="scientific">Acanthoscelides obtectus</name>
    <name type="common">Bean weevil</name>
    <name type="synonym">Bruchus obtectus</name>
    <dbReference type="NCBI Taxonomy" id="200917"/>
    <lineage>
        <taxon>Eukaryota</taxon>
        <taxon>Metazoa</taxon>
        <taxon>Ecdysozoa</taxon>
        <taxon>Arthropoda</taxon>
        <taxon>Hexapoda</taxon>
        <taxon>Insecta</taxon>
        <taxon>Pterygota</taxon>
        <taxon>Neoptera</taxon>
        <taxon>Endopterygota</taxon>
        <taxon>Coleoptera</taxon>
        <taxon>Polyphaga</taxon>
        <taxon>Cucujiformia</taxon>
        <taxon>Chrysomeloidea</taxon>
        <taxon>Chrysomelidae</taxon>
        <taxon>Bruchinae</taxon>
        <taxon>Bruchini</taxon>
        <taxon>Acanthoscelides</taxon>
    </lineage>
</organism>
<dbReference type="AlphaFoldDB" id="A0A9P0MLF5"/>
<dbReference type="PANTHER" id="PTHR24379">
    <property type="entry name" value="KRAB AND ZINC FINGER DOMAIN-CONTAINING"/>
    <property type="match status" value="1"/>
</dbReference>
<dbReference type="GO" id="GO:0008270">
    <property type="term" value="F:zinc ion binding"/>
    <property type="evidence" value="ECO:0007669"/>
    <property type="project" value="UniProtKB-KW"/>
</dbReference>
<keyword evidence="2" id="KW-0677">Repeat</keyword>
<dbReference type="Pfam" id="PF00096">
    <property type="entry name" value="zf-C2H2"/>
    <property type="match status" value="3"/>
</dbReference>
<evidence type="ECO:0000313" key="7">
    <source>
        <dbReference type="EMBL" id="CAH2014408.1"/>
    </source>
</evidence>
<name>A0A9P0MLF5_ACAOB</name>
<keyword evidence="3 5" id="KW-0863">Zinc-finger</keyword>
<evidence type="ECO:0000256" key="5">
    <source>
        <dbReference type="PROSITE-ProRule" id="PRU00042"/>
    </source>
</evidence>
<feature type="domain" description="C2H2-type" evidence="6">
    <location>
        <begin position="565"/>
        <end position="589"/>
    </location>
</feature>
<evidence type="ECO:0000256" key="2">
    <source>
        <dbReference type="ARBA" id="ARBA00022737"/>
    </source>
</evidence>